<dbReference type="PANTHER" id="PTHR45398">
    <property type="match status" value="1"/>
</dbReference>
<dbReference type="GO" id="GO:0003824">
    <property type="term" value="F:catalytic activity"/>
    <property type="evidence" value="ECO:0007669"/>
    <property type="project" value="InterPro"/>
</dbReference>
<dbReference type="Proteomes" id="UP000249354">
    <property type="component" value="Unassembled WGS sequence"/>
</dbReference>
<reference evidence="3" key="1">
    <citation type="submission" date="2018-04" db="EMBL/GenBank/DDBJ databases">
        <authorList>
            <person name="Cornet L."/>
        </authorList>
    </citation>
    <scope>NUCLEOTIDE SEQUENCE [LARGE SCALE GENOMIC DNA]</scope>
</reference>
<accession>A0A2W4VNN7</accession>
<dbReference type="Gene3D" id="3.30.559.30">
    <property type="entry name" value="Nonribosomal peptide synthetase, condensation domain"/>
    <property type="match status" value="1"/>
</dbReference>
<organism evidence="2 3">
    <name type="scientific">Leptolyngbya foveolarum</name>
    <dbReference type="NCBI Taxonomy" id="47253"/>
    <lineage>
        <taxon>Bacteria</taxon>
        <taxon>Bacillati</taxon>
        <taxon>Cyanobacteriota</taxon>
        <taxon>Cyanophyceae</taxon>
        <taxon>Leptolyngbyales</taxon>
        <taxon>Leptolyngbyaceae</taxon>
        <taxon>Leptolyngbya group</taxon>
        <taxon>Leptolyngbya</taxon>
    </lineage>
</organism>
<proteinExistence type="predicted"/>
<dbReference type="PANTHER" id="PTHR45398:SF1">
    <property type="entry name" value="ENZYME, PUTATIVE (JCVI)-RELATED"/>
    <property type="match status" value="1"/>
</dbReference>
<dbReference type="InterPro" id="IPR001242">
    <property type="entry name" value="Condensation_dom"/>
</dbReference>
<dbReference type="NCBIfam" id="TIGR01720">
    <property type="entry name" value="NRPS-para261"/>
    <property type="match status" value="1"/>
</dbReference>
<evidence type="ECO:0000313" key="2">
    <source>
        <dbReference type="EMBL" id="PZO11215.1"/>
    </source>
</evidence>
<evidence type="ECO:0000259" key="1">
    <source>
        <dbReference type="Pfam" id="PF00668"/>
    </source>
</evidence>
<evidence type="ECO:0000313" key="3">
    <source>
        <dbReference type="Proteomes" id="UP000249354"/>
    </source>
</evidence>
<sequence>KTSAFQTWAQKLQTYATSAELEQETGFWLEMLEQPVVPLPTETPTENESTAEQLASRQPITLEFNPSETQFLLQHSAQIYDAQLHEILLTVLLLSLQQWTGQSACLIDLEGHGRESLFPMLDVSRTLGWFTTVYPAYLRLDASDFDSALQGIKSQLQTVRQHGIHYGLLRYLASPPLPNVLKALPQASILFNYLGKFDLAQSQWALYAESSGAAYSAQNHRNYTLEINGLVTQGCLQLTWAYDECLHSHNTIAALAQAYREQLRSLIPPNYQPEEKAMPTEFAWTGLNSADVDAILDTVEFEGNES</sequence>
<name>A0A2W4VNN7_9CYAN</name>
<dbReference type="AlphaFoldDB" id="A0A2W4VNN7"/>
<comment type="caution">
    <text evidence="2">The sequence shown here is derived from an EMBL/GenBank/DDBJ whole genome shotgun (WGS) entry which is preliminary data.</text>
</comment>
<reference evidence="2 3" key="2">
    <citation type="submission" date="2018-06" db="EMBL/GenBank/DDBJ databases">
        <title>Metagenomic assembly of (sub)arctic Cyanobacteria and their associated microbiome from non-axenic cultures.</title>
        <authorList>
            <person name="Baurain D."/>
        </authorList>
    </citation>
    <scope>NUCLEOTIDE SEQUENCE [LARGE SCALE GENOMIC DNA]</scope>
    <source>
        <strain evidence="2">ULC129bin1</strain>
    </source>
</reference>
<protein>
    <submittedName>
        <fullName evidence="2">Non-ribosomal peptide synthetase</fullName>
    </submittedName>
</protein>
<feature type="domain" description="Condensation" evidence="1">
    <location>
        <begin position="3"/>
        <end position="268"/>
    </location>
</feature>
<dbReference type="InterPro" id="IPR010060">
    <property type="entry name" value="NRPS_synth"/>
</dbReference>
<gene>
    <name evidence="2" type="ORF">DCF25_19855</name>
</gene>
<feature type="non-terminal residue" evidence="2">
    <location>
        <position position="1"/>
    </location>
</feature>
<dbReference type="SUPFAM" id="SSF52777">
    <property type="entry name" value="CoA-dependent acyltransferases"/>
    <property type="match status" value="1"/>
</dbReference>
<dbReference type="Pfam" id="PF00668">
    <property type="entry name" value="Condensation"/>
    <property type="match status" value="1"/>
</dbReference>
<dbReference type="EMBL" id="QBMC01000197">
    <property type="protein sequence ID" value="PZO11215.1"/>
    <property type="molecule type" value="Genomic_DNA"/>
</dbReference>